<feature type="repeat" description="CXXCXGXG motif" evidence="14">
    <location>
        <begin position="163"/>
        <end position="170"/>
    </location>
</feature>
<dbReference type="Gene3D" id="2.10.230.10">
    <property type="entry name" value="Heat shock protein DnaJ, cysteine-rich domain"/>
    <property type="match status" value="1"/>
</dbReference>
<dbReference type="GO" id="GO:0042026">
    <property type="term" value="P:protein refolding"/>
    <property type="evidence" value="ECO:0007669"/>
    <property type="project" value="TreeGrafter"/>
</dbReference>
<evidence type="ECO:0000259" key="16">
    <source>
        <dbReference type="PROSITE" id="PS50076"/>
    </source>
</evidence>
<dbReference type="SUPFAM" id="SSF57938">
    <property type="entry name" value="DnaJ/Hsp40 cysteine-rich domain"/>
    <property type="match status" value="1"/>
</dbReference>
<evidence type="ECO:0000256" key="8">
    <source>
        <dbReference type="ARBA" id="ARBA00022833"/>
    </source>
</evidence>
<comment type="cofactor">
    <cofactor evidence="14">
        <name>Zn(2+)</name>
        <dbReference type="ChEBI" id="CHEBI:29105"/>
    </cofactor>
    <text evidence="14">Binds 2 Zn(2+) ions per monomer.</text>
</comment>
<evidence type="ECO:0000256" key="7">
    <source>
        <dbReference type="ARBA" id="ARBA00022771"/>
    </source>
</evidence>
<evidence type="ECO:0000256" key="9">
    <source>
        <dbReference type="ARBA" id="ARBA00023016"/>
    </source>
</evidence>
<dbReference type="FunFam" id="1.10.287.110:FF:000034">
    <property type="entry name" value="Chaperone protein DnaJ"/>
    <property type="match status" value="1"/>
</dbReference>
<feature type="binding site" evidence="14">
    <location>
        <position position="163"/>
    </location>
    <ligand>
        <name>Zn(2+)</name>
        <dbReference type="ChEBI" id="CHEBI:29105"/>
        <label>2</label>
    </ligand>
</feature>
<evidence type="ECO:0000256" key="6">
    <source>
        <dbReference type="ARBA" id="ARBA00022737"/>
    </source>
</evidence>
<feature type="binding site" evidence="14">
    <location>
        <position position="185"/>
    </location>
    <ligand>
        <name>Zn(2+)</name>
        <dbReference type="ChEBI" id="CHEBI:29105"/>
        <label>2</label>
    </ligand>
</feature>
<reference evidence="18 19" key="2">
    <citation type="submission" date="2019-05" db="EMBL/GenBank/DDBJ databases">
        <title>Genome evolution of the obligate endosymbiont Buchnera aphidicola.</title>
        <authorList>
            <person name="Moran N.A."/>
        </authorList>
    </citation>
    <scope>NUCLEOTIDE SEQUENCE [LARGE SCALE GENOMIC DNA]</scope>
    <source>
        <strain evidence="18 19">Mst</strain>
    </source>
</reference>
<sequence length="378" mass="42583">MSKKDYYEILGVSKSAEERDIKKAYKKLAMKYHPDRNQGDKNAENKFKEVKEAYEILINQEKRASYDQYGHSAFENNNSGNNTYSTFTSSSDFSDIFGDVFGDIFGGSRKQRAKKGADLCYSMELSLEEAVKGTVKEIRIPTLKKCKKCYGSGSFEGTQPITCSTCHGRGQIQIRKGFFTVQQSCPICYGKGLIIKNPCTSCRGQGRIKTNKLLSVKIPPGIDTNDRIRINNEGEAGSNSAPSGDLYVQISVKKHHIFERKENNLYCEVPINFPMAALGGEIEVPTLDGRVKLKIPPETQSGKLFRIRGRGVKSVQNRNQGDLLCRVMVETPVNLNSRQKDLLQELKNSFIGFRGDKNSPRSKRFFDGVKRFFDDLTR</sequence>
<dbReference type="PANTHER" id="PTHR43096">
    <property type="entry name" value="DNAJ HOMOLOG 1, MITOCHONDRIAL-RELATED"/>
    <property type="match status" value="1"/>
</dbReference>
<evidence type="ECO:0000256" key="12">
    <source>
        <dbReference type="ARBA" id="ARBA00061004"/>
    </source>
</evidence>
<dbReference type="SUPFAM" id="SSF49493">
    <property type="entry name" value="HSP40/DnaJ peptide-binding domain"/>
    <property type="match status" value="2"/>
</dbReference>
<evidence type="ECO:0000259" key="17">
    <source>
        <dbReference type="PROSITE" id="PS51188"/>
    </source>
</evidence>
<dbReference type="GO" id="GO:0031072">
    <property type="term" value="F:heat shock protein binding"/>
    <property type="evidence" value="ECO:0007669"/>
    <property type="project" value="InterPro"/>
</dbReference>
<feature type="repeat" description="CXXCXGXG motif" evidence="14">
    <location>
        <begin position="199"/>
        <end position="206"/>
    </location>
</feature>
<dbReference type="GO" id="GO:0009408">
    <property type="term" value="P:response to heat"/>
    <property type="evidence" value="ECO:0007669"/>
    <property type="project" value="InterPro"/>
</dbReference>
<evidence type="ECO:0000256" key="5">
    <source>
        <dbReference type="ARBA" id="ARBA00022723"/>
    </source>
</evidence>
<evidence type="ECO:0000313" key="18">
    <source>
        <dbReference type="EMBL" id="QCI24251.1"/>
    </source>
</evidence>
<dbReference type="NCBIfam" id="TIGR02349">
    <property type="entry name" value="DnaJ_bact"/>
    <property type="match status" value="1"/>
</dbReference>
<reference evidence="18 19" key="1">
    <citation type="submission" date="2018-12" db="EMBL/GenBank/DDBJ databases">
        <authorList>
            <person name="Chong R.A."/>
        </authorList>
    </citation>
    <scope>NUCLEOTIDE SEQUENCE [LARGE SCALE GENOMIC DNA]</scope>
    <source>
        <strain evidence="18 19">Mst</strain>
    </source>
</reference>
<accession>A0A4D6YCL7</accession>
<feature type="domain" description="J" evidence="16">
    <location>
        <begin position="5"/>
        <end position="70"/>
    </location>
</feature>
<dbReference type="SUPFAM" id="SSF46565">
    <property type="entry name" value="Chaperone J-domain"/>
    <property type="match status" value="1"/>
</dbReference>
<keyword evidence="4 14" id="KW-0235">DNA replication</keyword>
<comment type="function">
    <text evidence="11 14">Participates actively in the response to hyperosmotic and heat shock by preventing the aggregation of stress-denatured proteins and by disaggregating proteins, also in an autonomous, DnaK-independent fashion. Unfolded proteins bind initially to DnaJ; upon interaction with the DnaJ-bound protein, DnaK hydrolyzes its bound ATP, resulting in the formation of a stable complex. GrpE releases ADP from DnaK; ATP binding to DnaK triggers the release of the substrate protein, thus completing the reaction cycle. Several rounds of ATP-dependent interactions between DnaJ, DnaK and GrpE are required for fully efficient folding. Also involved, together with DnaK and GrpE, in the DNA replication of plasmids through activation of initiation proteins.</text>
</comment>
<dbReference type="PROSITE" id="PS51188">
    <property type="entry name" value="ZF_CR"/>
    <property type="match status" value="1"/>
</dbReference>
<keyword evidence="8 14" id="KW-0862">Zinc</keyword>
<dbReference type="PANTHER" id="PTHR43096:SF48">
    <property type="entry name" value="CHAPERONE PROTEIN DNAJ"/>
    <property type="match status" value="1"/>
</dbReference>
<proteinExistence type="inferred from homology"/>
<feature type="binding site" evidence="14">
    <location>
        <position position="199"/>
    </location>
    <ligand>
        <name>Zn(2+)</name>
        <dbReference type="ChEBI" id="CHEBI:29105"/>
        <label>1</label>
    </ligand>
</feature>
<evidence type="ECO:0000256" key="3">
    <source>
        <dbReference type="ARBA" id="ARBA00022490"/>
    </source>
</evidence>
<gene>
    <name evidence="14 18" type="primary">dnaJ</name>
    <name evidence="18" type="ORF">D9V75_00720</name>
</gene>
<dbReference type="Proteomes" id="UP000298673">
    <property type="component" value="Chromosome"/>
</dbReference>
<dbReference type="GO" id="GO:0006260">
    <property type="term" value="P:DNA replication"/>
    <property type="evidence" value="ECO:0007669"/>
    <property type="project" value="UniProtKB-KW"/>
</dbReference>
<dbReference type="CDD" id="cd06257">
    <property type="entry name" value="DnaJ"/>
    <property type="match status" value="1"/>
</dbReference>
<dbReference type="Pfam" id="PF00684">
    <property type="entry name" value="DnaJ_CXXCXGXG"/>
    <property type="match status" value="1"/>
</dbReference>
<comment type="subunit">
    <text evidence="2 14">Homodimer.</text>
</comment>
<feature type="binding site" evidence="14">
    <location>
        <position position="202"/>
    </location>
    <ligand>
        <name>Zn(2+)</name>
        <dbReference type="ChEBI" id="CHEBI:29105"/>
        <label>1</label>
    </ligand>
</feature>
<evidence type="ECO:0000256" key="14">
    <source>
        <dbReference type="HAMAP-Rule" id="MF_01152"/>
    </source>
</evidence>
<feature type="repeat" description="CXXCXGXG motif" evidence="14">
    <location>
        <begin position="185"/>
        <end position="192"/>
    </location>
</feature>
<organism evidence="18 19">
    <name type="scientific">Buchnera aphidicola</name>
    <name type="common">Muscaphis stroyani</name>
    <dbReference type="NCBI Taxonomy" id="1241869"/>
    <lineage>
        <taxon>Bacteria</taxon>
        <taxon>Pseudomonadati</taxon>
        <taxon>Pseudomonadota</taxon>
        <taxon>Gammaproteobacteria</taxon>
        <taxon>Enterobacterales</taxon>
        <taxon>Erwiniaceae</taxon>
        <taxon>Buchnera</taxon>
    </lineage>
</organism>
<dbReference type="SMART" id="SM00271">
    <property type="entry name" value="DnaJ"/>
    <property type="match status" value="1"/>
</dbReference>
<dbReference type="InterPro" id="IPR036410">
    <property type="entry name" value="HSP_DnaJ_Cys-rich_dom_sf"/>
</dbReference>
<dbReference type="Pfam" id="PF00226">
    <property type="entry name" value="DnaJ"/>
    <property type="match status" value="1"/>
</dbReference>
<dbReference type="PRINTS" id="PR00625">
    <property type="entry name" value="JDOMAIN"/>
</dbReference>
<dbReference type="InterPro" id="IPR018253">
    <property type="entry name" value="DnaJ_domain_CS"/>
</dbReference>
<dbReference type="InterPro" id="IPR001623">
    <property type="entry name" value="DnaJ_domain"/>
</dbReference>
<dbReference type="InterPro" id="IPR001305">
    <property type="entry name" value="HSP_DnaJ_Cys-rich_dom"/>
</dbReference>
<evidence type="ECO:0000256" key="15">
    <source>
        <dbReference type="PROSITE-ProRule" id="PRU00546"/>
    </source>
</evidence>
<dbReference type="OrthoDB" id="9779889at2"/>
<feature type="domain" description="CR-type" evidence="17">
    <location>
        <begin position="133"/>
        <end position="211"/>
    </location>
</feature>
<name>A0A4D6YCL7_9GAMM</name>
<evidence type="ECO:0000256" key="10">
    <source>
        <dbReference type="ARBA" id="ARBA00023186"/>
    </source>
</evidence>
<dbReference type="InterPro" id="IPR012724">
    <property type="entry name" value="DnaJ"/>
</dbReference>
<feature type="zinc finger region" description="CR-type" evidence="15">
    <location>
        <begin position="133"/>
        <end position="211"/>
    </location>
</feature>
<dbReference type="GO" id="GO:0005524">
    <property type="term" value="F:ATP binding"/>
    <property type="evidence" value="ECO:0007669"/>
    <property type="project" value="InterPro"/>
</dbReference>
<evidence type="ECO:0000313" key="19">
    <source>
        <dbReference type="Proteomes" id="UP000298673"/>
    </source>
</evidence>
<keyword evidence="5 14" id="KW-0479">Metal-binding</keyword>
<dbReference type="AlphaFoldDB" id="A0A4D6YCL7"/>
<dbReference type="GO" id="GO:0051082">
    <property type="term" value="F:unfolded protein binding"/>
    <property type="evidence" value="ECO:0007669"/>
    <property type="project" value="UniProtKB-UniRule"/>
</dbReference>
<dbReference type="GO" id="GO:0008270">
    <property type="term" value="F:zinc ion binding"/>
    <property type="evidence" value="ECO:0007669"/>
    <property type="project" value="UniProtKB-UniRule"/>
</dbReference>
<dbReference type="FunFam" id="2.60.260.20:FF:000004">
    <property type="entry name" value="Molecular chaperone DnaJ"/>
    <property type="match status" value="1"/>
</dbReference>
<evidence type="ECO:0000256" key="4">
    <source>
        <dbReference type="ARBA" id="ARBA00022705"/>
    </source>
</evidence>
<dbReference type="InterPro" id="IPR002939">
    <property type="entry name" value="DnaJ_C"/>
</dbReference>
<keyword evidence="10 14" id="KW-0143">Chaperone</keyword>
<comment type="subcellular location">
    <subcellularLocation>
        <location evidence="1 14">Cytoplasm</location>
    </subcellularLocation>
</comment>
<feature type="binding site" evidence="14">
    <location>
        <position position="166"/>
    </location>
    <ligand>
        <name>Zn(2+)</name>
        <dbReference type="ChEBI" id="CHEBI:29105"/>
        <label>2</label>
    </ligand>
</feature>
<comment type="domain">
    <text evidence="14">The J domain is necessary and sufficient to stimulate DnaK ATPase activity. Zinc center 1 plays an important role in the autonomous, DnaK-independent chaperone activity of DnaJ. Zinc center 2 is essential for interaction with DnaK and for DnaJ activity.</text>
</comment>
<dbReference type="GO" id="GO:0005737">
    <property type="term" value="C:cytoplasm"/>
    <property type="evidence" value="ECO:0007669"/>
    <property type="project" value="UniProtKB-SubCell"/>
</dbReference>
<feature type="repeat" description="CXXCXGXG motif" evidence="14">
    <location>
        <begin position="146"/>
        <end position="153"/>
    </location>
</feature>
<feature type="binding site" evidence="14">
    <location>
        <position position="188"/>
    </location>
    <ligand>
        <name>Zn(2+)</name>
        <dbReference type="ChEBI" id="CHEBI:29105"/>
        <label>2</label>
    </ligand>
</feature>
<dbReference type="PROSITE" id="PS50076">
    <property type="entry name" value="DNAJ_2"/>
    <property type="match status" value="1"/>
</dbReference>
<keyword evidence="6 14" id="KW-0677">Repeat</keyword>
<dbReference type="Pfam" id="PF01556">
    <property type="entry name" value="DnaJ_C"/>
    <property type="match status" value="1"/>
</dbReference>
<dbReference type="Gene3D" id="1.10.287.110">
    <property type="entry name" value="DnaJ domain"/>
    <property type="match status" value="1"/>
</dbReference>
<dbReference type="InterPro" id="IPR008971">
    <property type="entry name" value="HSP40/DnaJ_pept-bd"/>
</dbReference>
<comment type="similarity">
    <text evidence="12 14">Belongs to the DnaJ family.</text>
</comment>
<dbReference type="CDD" id="cd10747">
    <property type="entry name" value="DnaJ_C"/>
    <property type="match status" value="1"/>
</dbReference>
<dbReference type="RefSeq" id="WP_158343305.1">
    <property type="nucleotide sequence ID" value="NZ_CP034861.1"/>
</dbReference>
<dbReference type="Gene3D" id="2.60.260.20">
    <property type="entry name" value="Urease metallochaperone UreE, N-terminal domain"/>
    <property type="match status" value="2"/>
</dbReference>
<feature type="binding site" evidence="14">
    <location>
        <position position="149"/>
    </location>
    <ligand>
        <name>Zn(2+)</name>
        <dbReference type="ChEBI" id="CHEBI:29105"/>
        <label>1</label>
    </ligand>
</feature>
<dbReference type="EMBL" id="CP034861">
    <property type="protein sequence ID" value="QCI24251.1"/>
    <property type="molecule type" value="Genomic_DNA"/>
</dbReference>
<keyword evidence="7 14" id="KW-0863">Zinc-finger</keyword>
<evidence type="ECO:0000256" key="2">
    <source>
        <dbReference type="ARBA" id="ARBA00011738"/>
    </source>
</evidence>
<dbReference type="FunFam" id="2.10.230.10:FF:000002">
    <property type="entry name" value="Molecular chaperone DnaJ"/>
    <property type="match status" value="1"/>
</dbReference>
<dbReference type="HAMAP" id="MF_01152">
    <property type="entry name" value="DnaJ"/>
    <property type="match status" value="1"/>
</dbReference>
<keyword evidence="9 14" id="KW-0346">Stress response</keyword>
<evidence type="ECO:0000256" key="13">
    <source>
        <dbReference type="ARBA" id="ARBA00067609"/>
    </source>
</evidence>
<keyword evidence="3 14" id="KW-0963">Cytoplasm</keyword>
<protein>
    <recommendedName>
        <fullName evidence="13 14">Chaperone protein DnaJ</fullName>
    </recommendedName>
</protein>
<dbReference type="InterPro" id="IPR036869">
    <property type="entry name" value="J_dom_sf"/>
</dbReference>
<dbReference type="NCBIfam" id="NF008035">
    <property type="entry name" value="PRK10767.1"/>
    <property type="match status" value="1"/>
</dbReference>
<dbReference type="CDD" id="cd10719">
    <property type="entry name" value="DnaJ_zf"/>
    <property type="match status" value="1"/>
</dbReference>
<evidence type="ECO:0000256" key="1">
    <source>
        <dbReference type="ARBA" id="ARBA00004496"/>
    </source>
</evidence>
<dbReference type="PROSITE" id="PS00636">
    <property type="entry name" value="DNAJ_1"/>
    <property type="match status" value="1"/>
</dbReference>
<evidence type="ECO:0000256" key="11">
    <source>
        <dbReference type="ARBA" id="ARBA00053423"/>
    </source>
</evidence>
<feature type="binding site" evidence="14">
    <location>
        <position position="146"/>
    </location>
    <ligand>
        <name>Zn(2+)</name>
        <dbReference type="ChEBI" id="CHEBI:29105"/>
        <label>1</label>
    </ligand>
</feature>